<dbReference type="RefSeq" id="WP_252851320.1">
    <property type="nucleotide sequence ID" value="NZ_JAMXLR010000020.1"/>
</dbReference>
<evidence type="ECO:0000256" key="1">
    <source>
        <dbReference type="SAM" id="MobiDB-lite"/>
    </source>
</evidence>
<dbReference type="InterPro" id="IPR036388">
    <property type="entry name" value="WH-like_DNA-bd_sf"/>
</dbReference>
<proteinExistence type="predicted"/>
<accession>A0A9X2FC21</accession>
<feature type="region of interest" description="Disordered" evidence="1">
    <location>
        <begin position="109"/>
        <end position="133"/>
    </location>
</feature>
<gene>
    <name evidence="3" type="ORF">NG895_04825</name>
</gene>
<dbReference type="Gene3D" id="1.10.10.10">
    <property type="entry name" value="Winged helix-like DNA-binding domain superfamily/Winged helix DNA-binding domain"/>
    <property type="match status" value="1"/>
</dbReference>
<dbReference type="Proteomes" id="UP001155241">
    <property type="component" value="Unassembled WGS sequence"/>
</dbReference>
<comment type="caution">
    <text evidence="3">The sequence shown here is derived from an EMBL/GenBank/DDBJ whole genome shotgun (WGS) entry which is preliminary data.</text>
</comment>
<evidence type="ECO:0000313" key="4">
    <source>
        <dbReference type="Proteomes" id="UP001155241"/>
    </source>
</evidence>
<keyword evidence="4" id="KW-1185">Reference proteome</keyword>
<dbReference type="Pfam" id="PF07638">
    <property type="entry name" value="Sigma70_ECF"/>
    <property type="match status" value="1"/>
</dbReference>
<dbReference type="AlphaFoldDB" id="A0A9X2FC21"/>
<dbReference type="EMBL" id="JAMXLR010000020">
    <property type="protein sequence ID" value="MCO6043221.1"/>
    <property type="molecule type" value="Genomic_DNA"/>
</dbReference>
<evidence type="ECO:0000259" key="2">
    <source>
        <dbReference type="Pfam" id="PF07638"/>
    </source>
</evidence>
<sequence>MPTLRVPSMHEASEVSVTQWIADLRVGEQTIAQQELWTRYFKRLQALARAKLGDLPRAVEDEEDVAVSALGSFFVRVRQGQFPDLTDRNGLWPLLAKITARKAINLHKRQTAAKRGGGRQANSGSAGTDSQQAPLEFVDEQITPASLVELSEQCNLLMAELPDEVLRQIAELKLAGHSTQEIAQQLELSPRTVERKTGLIRRYWTAWLQKVEQGK</sequence>
<evidence type="ECO:0000313" key="3">
    <source>
        <dbReference type="EMBL" id="MCO6043221.1"/>
    </source>
</evidence>
<reference evidence="3" key="1">
    <citation type="submission" date="2022-06" db="EMBL/GenBank/DDBJ databases">
        <title>Aeoliella straminimaris, a novel planctomycete from sediments.</title>
        <authorList>
            <person name="Vitorino I.R."/>
            <person name="Lage O.M."/>
        </authorList>
    </citation>
    <scope>NUCLEOTIDE SEQUENCE</scope>
    <source>
        <strain evidence="3">ICT_H6.2</strain>
    </source>
</reference>
<organism evidence="3 4">
    <name type="scientific">Aeoliella straminimaris</name>
    <dbReference type="NCBI Taxonomy" id="2954799"/>
    <lineage>
        <taxon>Bacteria</taxon>
        <taxon>Pseudomonadati</taxon>
        <taxon>Planctomycetota</taxon>
        <taxon>Planctomycetia</taxon>
        <taxon>Pirellulales</taxon>
        <taxon>Lacipirellulaceae</taxon>
        <taxon>Aeoliella</taxon>
    </lineage>
</organism>
<name>A0A9X2FC21_9BACT</name>
<feature type="compositionally biased region" description="Polar residues" evidence="1">
    <location>
        <begin position="120"/>
        <end position="133"/>
    </location>
</feature>
<feature type="domain" description="RNA polymerase sigma-70 ECF-like HTH" evidence="2">
    <location>
        <begin position="16"/>
        <end position="205"/>
    </location>
</feature>
<protein>
    <submittedName>
        <fullName evidence="3">ECF-type sigma factor</fullName>
    </submittedName>
</protein>
<dbReference type="InterPro" id="IPR053812">
    <property type="entry name" value="HTH_Sigma70_ECF-like"/>
</dbReference>